<dbReference type="OMA" id="RYQNWDW"/>
<evidence type="ECO:0000256" key="3">
    <source>
        <dbReference type="ARBA" id="ARBA00005124"/>
    </source>
</evidence>
<dbReference type="PANTHER" id="PTHR12561:SF3">
    <property type="entry name" value="LIPOYLTRANSFERASE 1, MITOCHONDRIAL"/>
    <property type="match status" value="1"/>
</dbReference>
<sequence length="386" mass="43542">MALYSSILSSSFRKQLTGTFALFHTLSPRAAAPAINSSLSNVDCYISKLHDPYTNLAIEEWLLRSTDPKRYILFLWRNRNCVVVGRNQNPFQECNLQFMKNNNIPLVRRRSGGGAVYHDMGNSIYTIYMPREAFSRRANAELVSRALQQLDIPASVNERHDIVVDNQKVSGSAYKIISARAYHHGTMLVDANTSFLKGCLSKKYMNKSGIQSKGVESVPSPVTNLREYSYTVDHQQFCESVLTEFEREYNQGISVRPTIIDESTLHDLPEQVEKTRQELTTWEWMYGQTPEFTHTLDNSFDWGHVNLFLRSRHGLITEVEMTTDSTGANEVTLVSALSIALKGCRYSELAGQDAIDKISADIPGLVNEGNKDIADGIITWIQDKLA</sequence>
<dbReference type="Gene3D" id="3.30.390.50">
    <property type="entry name" value="CO dehydrogenase flavoprotein, C-terminal domain"/>
    <property type="match status" value="1"/>
</dbReference>
<dbReference type="STRING" id="4829.A0A163JSZ1"/>
<comment type="function">
    <text evidence="1">Catalyzes both the ATP-dependent activation of exogenously supplied lipoate to lipoyl-AMP and the transfer of the activated lipoyl onto the lipoyl domains of lipoate-dependent enzymes.</text>
</comment>
<feature type="domain" description="BPL/LPL catalytic" evidence="11">
    <location>
        <begin position="67"/>
        <end position="253"/>
    </location>
</feature>
<accession>A0A163JSZ1</accession>
<evidence type="ECO:0000256" key="2">
    <source>
        <dbReference type="ARBA" id="ARBA00005085"/>
    </source>
</evidence>
<dbReference type="Pfam" id="PF21948">
    <property type="entry name" value="LplA-B_cat"/>
    <property type="match status" value="1"/>
</dbReference>
<dbReference type="OrthoDB" id="201621at2759"/>
<evidence type="ECO:0000256" key="7">
    <source>
        <dbReference type="ARBA" id="ARBA00022598"/>
    </source>
</evidence>
<dbReference type="Gene3D" id="3.30.930.10">
    <property type="entry name" value="Bira Bifunctional Protein, Domain 2"/>
    <property type="match status" value="1"/>
</dbReference>
<keyword evidence="9" id="KW-0067">ATP-binding</keyword>
<dbReference type="GO" id="GO:0005524">
    <property type="term" value="F:ATP binding"/>
    <property type="evidence" value="ECO:0007669"/>
    <property type="project" value="UniProtKB-KW"/>
</dbReference>
<comment type="pathway">
    <text evidence="2">Protein modification; protein lipoylation via exogenous pathway; protein N(6)-(lipoyl)lysine from lipoate: step 2/2.</text>
</comment>
<dbReference type="GO" id="GO:0005739">
    <property type="term" value="C:mitochondrion"/>
    <property type="evidence" value="ECO:0007669"/>
    <property type="project" value="TreeGrafter"/>
</dbReference>
<dbReference type="Pfam" id="PF10437">
    <property type="entry name" value="Lip_prot_lig_C"/>
    <property type="match status" value="1"/>
</dbReference>
<keyword evidence="13" id="KW-1185">Reference proteome</keyword>
<comment type="pathway">
    <text evidence="3">Protein modification; protein lipoylation via exogenous pathway; protein N(6)-(lipoyl)lysine from lipoate: step 1/2.</text>
</comment>
<dbReference type="GO" id="GO:0009249">
    <property type="term" value="P:protein lipoylation"/>
    <property type="evidence" value="ECO:0007669"/>
    <property type="project" value="InterPro"/>
</dbReference>
<dbReference type="GO" id="GO:0016979">
    <property type="term" value="F:lipoate-protein ligase activity"/>
    <property type="evidence" value="ECO:0007669"/>
    <property type="project" value="UniProtKB-EC"/>
</dbReference>
<dbReference type="FunCoup" id="A0A163JSZ1">
    <property type="interactions" value="378"/>
</dbReference>
<dbReference type="NCBIfam" id="TIGR00545">
    <property type="entry name" value="lipoyltrans"/>
    <property type="match status" value="1"/>
</dbReference>
<organism evidence="12">
    <name type="scientific">Absidia glauca</name>
    <name type="common">Pin mould</name>
    <dbReference type="NCBI Taxonomy" id="4829"/>
    <lineage>
        <taxon>Eukaryota</taxon>
        <taxon>Fungi</taxon>
        <taxon>Fungi incertae sedis</taxon>
        <taxon>Mucoromycota</taxon>
        <taxon>Mucoromycotina</taxon>
        <taxon>Mucoromycetes</taxon>
        <taxon>Mucorales</taxon>
        <taxon>Cunninghamellaceae</taxon>
        <taxon>Absidia</taxon>
    </lineage>
</organism>
<dbReference type="InterPro" id="IPR045864">
    <property type="entry name" value="aa-tRNA-synth_II/BPL/LPL"/>
</dbReference>
<evidence type="ECO:0000256" key="6">
    <source>
        <dbReference type="ARBA" id="ARBA00015925"/>
    </source>
</evidence>
<dbReference type="InParanoid" id="A0A163JSZ1"/>
<dbReference type="AlphaFoldDB" id="A0A163JSZ1"/>
<evidence type="ECO:0000256" key="4">
    <source>
        <dbReference type="ARBA" id="ARBA00008242"/>
    </source>
</evidence>
<evidence type="ECO:0000313" key="12">
    <source>
        <dbReference type="EMBL" id="SAM02354.1"/>
    </source>
</evidence>
<evidence type="ECO:0000256" key="9">
    <source>
        <dbReference type="ARBA" id="ARBA00022840"/>
    </source>
</evidence>
<evidence type="ECO:0000313" key="13">
    <source>
        <dbReference type="Proteomes" id="UP000078561"/>
    </source>
</evidence>
<dbReference type="UniPathway" id="UPA00537">
    <property type="reaction ID" value="UER00594"/>
</dbReference>
<dbReference type="Proteomes" id="UP000078561">
    <property type="component" value="Unassembled WGS sequence"/>
</dbReference>
<dbReference type="InterPro" id="IPR004143">
    <property type="entry name" value="BPL_LPL_catalytic"/>
</dbReference>
<gene>
    <name evidence="12" type="primary">ABSGL_08133.1 scaffold 9591</name>
</gene>
<evidence type="ECO:0000256" key="1">
    <source>
        <dbReference type="ARBA" id="ARBA00003253"/>
    </source>
</evidence>
<evidence type="ECO:0000256" key="10">
    <source>
        <dbReference type="ARBA" id="ARBA00048037"/>
    </source>
</evidence>
<proteinExistence type="inferred from homology"/>
<dbReference type="SUPFAM" id="SSF55681">
    <property type="entry name" value="Class II aaRS and biotin synthetases"/>
    <property type="match status" value="1"/>
</dbReference>
<dbReference type="GO" id="GO:0017118">
    <property type="term" value="F:lipoyltransferase activity"/>
    <property type="evidence" value="ECO:0007669"/>
    <property type="project" value="TreeGrafter"/>
</dbReference>
<comment type="similarity">
    <text evidence="4">Belongs to the LplA family.</text>
</comment>
<dbReference type="SUPFAM" id="SSF82649">
    <property type="entry name" value="SufE/NifU"/>
    <property type="match status" value="1"/>
</dbReference>
<evidence type="ECO:0000256" key="8">
    <source>
        <dbReference type="ARBA" id="ARBA00022741"/>
    </source>
</evidence>
<evidence type="ECO:0000256" key="5">
    <source>
        <dbReference type="ARBA" id="ARBA00012367"/>
    </source>
</evidence>
<reference evidence="12" key="1">
    <citation type="submission" date="2016-04" db="EMBL/GenBank/DDBJ databases">
        <authorList>
            <person name="Evans L.H."/>
            <person name="Alamgir A."/>
            <person name="Owens N."/>
            <person name="Weber N.D."/>
            <person name="Virtaneva K."/>
            <person name="Barbian K."/>
            <person name="Babar A."/>
            <person name="Rosenke K."/>
        </authorList>
    </citation>
    <scope>NUCLEOTIDE SEQUENCE [LARGE SCALE GENOMIC DNA]</scope>
    <source>
        <strain evidence="12">CBS 101.48</strain>
    </source>
</reference>
<dbReference type="PROSITE" id="PS51733">
    <property type="entry name" value="BPL_LPL_CATALYTIC"/>
    <property type="match status" value="1"/>
</dbReference>
<dbReference type="EC" id="6.3.1.20" evidence="5"/>
<name>A0A163JSZ1_ABSGL</name>
<keyword evidence="7" id="KW-0436">Ligase</keyword>
<comment type="catalytic activity">
    <reaction evidence="10">
        <text>L-lysyl-[lipoyl-carrier protein] + (R)-lipoate + ATP = N(6)-[(R)-lipoyl]-L-lysyl-[lipoyl-carrier protein] + AMP + diphosphate + H(+)</text>
        <dbReference type="Rhea" id="RHEA:49288"/>
        <dbReference type="Rhea" id="RHEA-COMP:10500"/>
        <dbReference type="Rhea" id="RHEA-COMP:10502"/>
        <dbReference type="ChEBI" id="CHEBI:15378"/>
        <dbReference type="ChEBI" id="CHEBI:29969"/>
        <dbReference type="ChEBI" id="CHEBI:30616"/>
        <dbReference type="ChEBI" id="CHEBI:33019"/>
        <dbReference type="ChEBI" id="CHEBI:83088"/>
        <dbReference type="ChEBI" id="CHEBI:83099"/>
        <dbReference type="ChEBI" id="CHEBI:456215"/>
        <dbReference type="EC" id="6.3.1.20"/>
    </reaction>
</comment>
<keyword evidence="8" id="KW-0547">Nucleotide-binding</keyword>
<dbReference type="PANTHER" id="PTHR12561">
    <property type="entry name" value="LIPOATE-PROTEIN LIGASE"/>
    <property type="match status" value="1"/>
</dbReference>
<dbReference type="InterPro" id="IPR004562">
    <property type="entry name" value="LipoylTrfase_LipoateP_Ligase"/>
</dbReference>
<dbReference type="EMBL" id="LT553804">
    <property type="protein sequence ID" value="SAM02354.1"/>
    <property type="molecule type" value="Genomic_DNA"/>
</dbReference>
<protein>
    <recommendedName>
        <fullName evidence="6">Putative lipoate-protein ligase A</fullName>
        <ecNumber evidence="5">6.3.1.20</ecNumber>
    </recommendedName>
</protein>
<dbReference type="CDD" id="cd16443">
    <property type="entry name" value="LplA"/>
    <property type="match status" value="1"/>
</dbReference>
<dbReference type="InterPro" id="IPR019491">
    <property type="entry name" value="Lipoate_protein_ligase_C"/>
</dbReference>
<evidence type="ECO:0000259" key="11">
    <source>
        <dbReference type="PROSITE" id="PS51733"/>
    </source>
</evidence>